<reference evidence="2 3" key="1">
    <citation type="journal article" date="2019" name="Appl. Environ. Microbiol.">
        <title>Co-occurrence of broad and narrow host-range viruses infecting the toxic bloom-forming cyanobacterium Microcystis aeruginosa.</title>
        <authorList>
            <person name="Morimoto D."/>
            <person name="Tominaga K."/>
            <person name="Nishimura Y."/>
            <person name="Yoshida N."/>
            <person name="Kimura S."/>
            <person name="Sako Y."/>
            <person name="Yoshida T."/>
        </authorList>
    </citation>
    <scope>NUCLEOTIDE SEQUENCE [LARGE SCALE GENOMIC DNA]</scope>
    <source>
        <strain evidence="2 3">11-30S32</strain>
    </source>
</reference>
<gene>
    <name evidence="2" type="ORF">MAE30S32_08800</name>
</gene>
<feature type="compositionally biased region" description="Basic and acidic residues" evidence="1">
    <location>
        <begin position="24"/>
        <end position="37"/>
    </location>
</feature>
<comment type="caution">
    <text evidence="2">The sequence shown here is derived from an EMBL/GenBank/DDBJ whole genome shotgun (WGS) entry which is preliminary data.</text>
</comment>
<dbReference type="EMBL" id="BHVU01000033">
    <property type="protein sequence ID" value="GCA92228.1"/>
    <property type="molecule type" value="Genomic_DNA"/>
</dbReference>
<dbReference type="AlphaFoldDB" id="A0A510PEI6"/>
<protein>
    <submittedName>
        <fullName evidence="2">Uncharacterized protein</fullName>
    </submittedName>
</protein>
<evidence type="ECO:0000313" key="2">
    <source>
        <dbReference type="EMBL" id="GCA92228.1"/>
    </source>
</evidence>
<dbReference type="Proteomes" id="UP000321223">
    <property type="component" value="Unassembled WGS sequence"/>
</dbReference>
<evidence type="ECO:0000256" key="1">
    <source>
        <dbReference type="SAM" id="MobiDB-lite"/>
    </source>
</evidence>
<accession>A0A510PEI6</accession>
<name>A0A510PEI6_MICAE</name>
<organism evidence="2 3">
    <name type="scientific">Microcystis aeruginosa 11-30S32</name>
    <dbReference type="NCBI Taxonomy" id="2358142"/>
    <lineage>
        <taxon>Bacteria</taxon>
        <taxon>Bacillati</taxon>
        <taxon>Cyanobacteriota</taxon>
        <taxon>Cyanophyceae</taxon>
        <taxon>Oscillatoriophycideae</taxon>
        <taxon>Chroococcales</taxon>
        <taxon>Microcystaceae</taxon>
        <taxon>Microcystis</taxon>
    </lineage>
</organism>
<sequence length="43" mass="4684">MKAIAIAKNWFNIEDAAVVVVSGKSDRSGEHNVDRATLKNLQS</sequence>
<evidence type="ECO:0000313" key="3">
    <source>
        <dbReference type="Proteomes" id="UP000321223"/>
    </source>
</evidence>
<proteinExistence type="predicted"/>
<feature type="region of interest" description="Disordered" evidence="1">
    <location>
        <begin position="24"/>
        <end position="43"/>
    </location>
</feature>